<dbReference type="EMBL" id="CP042905">
    <property type="protein sequence ID" value="QEE17724.1"/>
    <property type="molecule type" value="Genomic_DNA"/>
</dbReference>
<reference evidence="1" key="1">
    <citation type="journal article" date="2020" name="Nature">
        <title>Isolation of an archaeon at the prokaryote-eukaryote interface.</title>
        <authorList>
            <person name="Imachi H."/>
            <person name="Nobu M.K."/>
            <person name="Nakahara N."/>
            <person name="Morono Y."/>
            <person name="Ogawara M."/>
            <person name="Takaki Y."/>
            <person name="Takano Y."/>
            <person name="Uematsu K."/>
            <person name="Ikuta T."/>
            <person name="Ito M."/>
            <person name="Matsui Y."/>
            <person name="Miyazaki M."/>
            <person name="Murata K."/>
            <person name="Saito Y."/>
            <person name="Sakai S."/>
            <person name="Song C."/>
            <person name="Tasumi E."/>
            <person name="Yamanaka Y."/>
            <person name="Yamaguchi T."/>
            <person name="Kamagata Y."/>
            <person name="Tamaki H."/>
            <person name="Takai K."/>
        </authorList>
    </citation>
    <scope>NUCLEOTIDE SEQUENCE [LARGE SCALE GENOMIC DNA]</scope>
    <source>
        <strain evidence="1">MK-D1</strain>
    </source>
</reference>
<gene>
    <name evidence="1" type="ORF">DSAG12_03562</name>
</gene>
<evidence type="ECO:0000313" key="1">
    <source>
        <dbReference type="EMBL" id="QEE17724.1"/>
    </source>
</evidence>
<name>A0A5B9DF14_9ARCH</name>
<sequence length="202" mass="23882">MNANVENSRSESKSTCEECKSSDLVLLQGDLICQTCGLIQPLAKKYANTVDFRILIKDYPIQEKKIELFDDDNFSYEEYFWDSNDDVRFDPVTHDLLPDITQVIEYEHRLKHPEIDEELKQEIKKSQCKRNIQITYMKNHKIKIHLTCLVCATKNDFYQHNIYKNDFGIKFHRKCKKCGTQFLFTKNRSTYKIIVVLNKPSV</sequence>
<proteinExistence type="predicted"/>
<organism evidence="1">
    <name type="scientific">Promethearchaeum syntrophicum</name>
    <dbReference type="NCBI Taxonomy" id="2594042"/>
    <lineage>
        <taxon>Archaea</taxon>
        <taxon>Promethearchaeati</taxon>
        <taxon>Promethearchaeota</taxon>
        <taxon>Promethearchaeia</taxon>
        <taxon>Promethearchaeales</taxon>
        <taxon>Promethearchaeaceae</taxon>
        <taxon>Promethearchaeum</taxon>
    </lineage>
</organism>
<accession>A0A5B9DF14</accession>
<protein>
    <submittedName>
        <fullName evidence="1">A2L zinc ribbon domain protein</fullName>
    </submittedName>
</protein>
<dbReference type="AlphaFoldDB" id="A0A5B9DF14"/>